<dbReference type="InterPro" id="IPR013216">
    <property type="entry name" value="Methyltransf_11"/>
</dbReference>
<dbReference type="AlphaFoldDB" id="A0A8J3WWB8"/>
<gene>
    <name evidence="3" type="ORF">Pta02_59480</name>
</gene>
<sequence>MTHWRRARLTAVTYDAGVEHERIGMAGGRLLWGADLRRFYRGIEELRTLADGGRVLDVPCGGGVAFRGLPGEGSHRYVALDLSPVMVGRARANAARHGLRDIVLLRGDVTALPHPAGSFDLCLSYFGLHCFPDPPAALAEMARVLRPGGRLRGTSVVRGGGRRQDAIISLLRRAGPFATVGTAGELSSWLCAAGFDDVGVERDGAVAFFSARRAPGGPGPAQPAAQAGTDSSSAPSKGG</sequence>
<feature type="region of interest" description="Disordered" evidence="1">
    <location>
        <begin position="211"/>
        <end position="239"/>
    </location>
</feature>
<evidence type="ECO:0000313" key="4">
    <source>
        <dbReference type="Proteomes" id="UP000634476"/>
    </source>
</evidence>
<dbReference type="PANTHER" id="PTHR43591">
    <property type="entry name" value="METHYLTRANSFERASE"/>
    <property type="match status" value="1"/>
</dbReference>
<dbReference type="Proteomes" id="UP000634476">
    <property type="component" value="Unassembled WGS sequence"/>
</dbReference>
<organism evidence="3 4">
    <name type="scientific">Planobispora takensis</name>
    <dbReference type="NCBI Taxonomy" id="1367882"/>
    <lineage>
        <taxon>Bacteria</taxon>
        <taxon>Bacillati</taxon>
        <taxon>Actinomycetota</taxon>
        <taxon>Actinomycetes</taxon>
        <taxon>Streptosporangiales</taxon>
        <taxon>Streptosporangiaceae</taxon>
        <taxon>Planobispora</taxon>
    </lineage>
</organism>
<dbReference type="SUPFAM" id="SSF53335">
    <property type="entry name" value="S-adenosyl-L-methionine-dependent methyltransferases"/>
    <property type="match status" value="1"/>
</dbReference>
<comment type="caution">
    <text evidence="3">The sequence shown here is derived from an EMBL/GenBank/DDBJ whole genome shotgun (WGS) entry which is preliminary data.</text>
</comment>
<evidence type="ECO:0000259" key="2">
    <source>
        <dbReference type="Pfam" id="PF08241"/>
    </source>
</evidence>
<proteinExistence type="predicted"/>
<dbReference type="EMBL" id="BOOK01000045">
    <property type="protein sequence ID" value="GII03940.1"/>
    <property type="molecule type" value="Genomic_DNA"/>
</dbReference>
<keyword evidence="4" id="KW-1185">Reference proteome</keyword>
<feature type="compositionally biased region" description="Polar residues" evidence="1">
    <location>
        <begin position="229"/>
        <end position="239"/>
    </location>
</feature>
<evidence type="ECO:0000313" key="3">
    <source>
        <dbReference type="EMBL" id="GII03940.1"/>
    </source>
</evidence>
<feature type="domain" description="Methyltransferase type 11" evidence="2">
    <location>
        <begin position="56"/>
        <end position="151"/>
    </location>
</feature>
<dbReference type="Pfam" id="PF08241">
    <property type="entry name" value="Methyltransf_11"/>
    <property type="match status" value="1"/>
</dbReference>
<accession>A0A8J3WWB8</accession>
<dbReference type="GO" id="GO:0008757">
    <property type="term" value="F:S-adenosylmethionine-dependent methyltransferase activity"/>
    <property type="evidence" value="ECO:0007669"/>
    <property type="project" value="InterPro"/>
</dbReference>
<dbReference type="Gene3D" id="3.40.50.150">
    <property type="entry name" value="Vaccinia Virus protein VP39"/>
    <property type="match status" value="1"/>
</dbReference>
<protein>
    <recommendedName>
        <fullName evidence="2">Methyltransferase type 11 domain-containing protein</fullName>
    </recommendedName>
</protein>
<dbReference type="InterPro" id="IPR029063">
    <property type="entry name" value="SAM-dependent_MTases_sf"/>
</dbReference>
<name>A0A8J3WWB8_9ACTN</name>
<evidence type="ECO:0000256" key="1">
    <source>
        <dbReference type="SAM" id="MobiDB-lite"/>
    </source>
</evidence>
<reference evidence="3" key="1">
    <citation type="submission" date="2021-01" db="EMBL/GenBank/DDBJ databases">
        <title>Whole genome shotgun sequence of Planobispora takensis NBRC 109077.</title>
        <authorList>
            <person name="Komaki H."/>
            <person name="Tamura T."/>
        </authorList>
    </citation>
    <scope>NUCLEOTIDE SEQUENCE</scope>
    <source>
        <strain evidence="3">NBRC 109077</strain>
    </source>
</reference>
<dbReference type="CDD" id="cd02440">
    <property type="entry name" value="AdoMet_MTases"/>
    <property type="match status" value="1"/>
</dbReference>